<dbReference type="InterPro" id="IPR036692">
    <property type="entry name" value="Shew3726-like_sf"/>
</dbReference>
<organism evidence="2 3">
    <name type="scientific">Roseomonas acroporae</name>
    <dbReference type="NCBI Taxonomy" id="2937791"/>
    <lineage>
        <taxon>Bacteria</taxon>
        <taxon>Pseudomonadati</taxon>
        <taxon>Pseudomonadota</taxon>
        <taxon>Alphaproteobacteria</taxon>
        <taxon>Acetobacterales</taxon>
        <taxon>Roseomonadaceae</taxon>
        <taxon>Roseomonas</taxon>
    </lineage>
</organism>
<evidence type="ECO:0000256" key="1">
    <source>
        <dbReference type="SAM" id="MobiDB-lite"/>
    </source>
</evidence>
<dbReference type="SUPFAM" id="SSF160272">
    <property type="entry name" value="Shew3726-like"/>
    <property type="match status" value="1"/>
</dbReference>
<keyword evidence="3" id="KW-1185">Reference proteome</keyword>
<dbReference type="Pfam" id="PF07369">
    <property type="entry name" value="DUF1488"/>
    <property type="match status" value="1"/>
</dbReference>
<dbReference type="RefSeq" id="WP_248665284.1">
    <property type="nucleotide sequence ID" value="NZ_JALPRX010000007.1"/>
</dbReference>
<evidence type="ECO:0000313" key="2">
    <source>
        <dbReference type="EMBL" id="MCK8783157.1"/>
    </source>
</evidence>
<evidence type="ECO:0000313" key="3">
    <source>
        <dbReference type="Proteomes" id="UP001139516"/>
    </source>
</evidence>
<proteinExistence type="predicted"/>
<gene>
    <name evidence="2" type="ORF">M0638_02030</name>
</gene>
<dbReference type="AlphaFoldDB" id="A0A9X1Y4V3"/>
<comment type="caution">
    <text evidence="2">The sequence shown here is derived from an EMBL/GenBank/DDBJ whole genome shotgun (WGS) entry which is preliminary data.</text>
</comment>
<feature type="region of interest" description="Disordered" evidence="1">
    <location>
        <begin position="92"/>
        <end position="111"/>
    </location>
</feature>
<dbReference type="Gene3D" id="3.30.160.140">
    <property type="entry name" value="Shew3726-like"/>
    <property type="match status" value="1"/>
</dbReference>
<dbReference type="Proteomes" id="UP001139516">
    <property type="component" value="Unassembled WGS sequence"/>
</dbReference>
<accession>A0A9X1Y4V3</accession>
<reference evidence="2" key="1">
    <citation type="submission" date="2022-04" db="EMBL/GenBank/DDBJ databases">
        <title>Roseomonas acroporae sp. nov., isolated from coral Acropora digitifera.</title>
        <authorList>
            <person name="Sun H."/>
        </authorList>
    </citation>
    <scope>NUCLEOTIDE SEQUENCE</scope>
    <source>
        <strain evidence="2">NAR14</strain>
    </source>
</reference>
<sequence length="111" mass="12317">MQDESVVSAPVRASWDGNRMLFEIACGDDRIACAISRGALQDLSEHRRFRPAELIDCFAKYRPRIEALALAKYRARSKSNVGRVHIWAEDIEGPPAGLPRAAPRTASRSVP</sequence>
<name>A0A9X1Y4V3_9PROT</name>
<dbReference type="InterPro" id="IPR009962">
    <property type="entry name" value="DUF1488"/>
</dbReference>
<feature type="compositionally biased region" description="Low complexity" evidence="1">
    <location>
        <begin position="93"/>
        <end position="111"/>
    </location>
</feature>
<protein>
    <submittedName>
        <fullName evidence="2">DUF1488 domain-containing protein</fullName>
    </submittedName>
</protein>
<dbReference type="EMBL" id="JALPRX010000007">
    <property type="protein sequence ID" value="MCK8783157.1"/>
    <property type="molecule type" value="Genomic_DNA"/>
</dbReference>